<name>A0A934J2K3_9BACL</name>
<dbReference type="Gene3D" id="3.40.50.12580">
    <property type="match status" value="1"/>
</dbReference>
<keyword evidence="8" id="KW-1185">Reference proteome</keyword>
<dbReference type="GO" id="GO:0019350">
    <property type="term" value="P:teichoic acid biosynthetic process"/>
    <property type="evidence" value="ECO:0007669"/>
    <property type="project" value="UniProtKB-KW"/>
</dbReference>
<dbReference type="Gene3D" id="3.40.50.11820">
    <property type="match status" value="1"/>
</dbReference>
<evidence type="ECO:0000256" key="4">
    <source>
        <dbReference type="ARBA" id="ARBA00022679"/>
    </source>
</evidence>
<evidence type="ECO:0000313" key="8">
    <source>
        <dbReference type="Proteomes" id="UP000640274"/>
    </source>
</evidence>
<evidence type="ECO:0000256" key="3">
    <source>
        <dbReference type="ARBA" id="ARBA00022475"/>
    </source>
</evidence>
<dbReference type="RefSeq" id="WP_199019175.1">
    <property type="nucleotide sequence ID" value="NZ_JAELUP010000035.1"/>
</dbReference>
<keyword evidence="6" id="KW-0472">Membrane</keyword>
<evidence type="ECO:0000256" key="2">
    <source>
        <dbReference type="ARBA" id="ARBA00010488"/>
    </source>
</evidence>
<dbReference type="InterPro" id="IPR043149">
    <property type="entry name" value="TagF_N"/>
</dbReference>
<comment type="similarity">
    <text evidence="2">Belongs to the CDP-glycerol glycerophosphotransferase family.</text>
</comment>
<reference evidence="7" key="1">
    <citation type="submission" date="2020-12" db="EMBL/GenBank/DDBJ databases">
        <authorList>
            <person name="Huq M.A."/>
        </authorList>
    </citation>
    <scope>NUCLEOTIDE SEQUENCE</scope>
    <source>
        <strain evidence="7">MAHUQ-46</strain>
    </source>
</reference>
<keyword evidence="3" id="KW-1003">Cell membrane</keyword>
<dbReference type="EMBL" id="JAELUP010000035">
    <property type="protein sequence ID" value="MBJ6361620.1"/>
    <property type="molecule type" value="Genomic_DNA"/>
</dbReference>
<protein>
    <submittedName>
        <fullName evidence="7">CDP-glycerol glycerophosphotransferase family protein</fullName>
    </submittedName>
</protein>
<dbReference type="PANTHER" id="PTHR37316:SF3">
    <property type="entry name" value="TEICHOIC ACID GLYCEROL-PHOSPHATE TRANSFERASE"/>
    <property type="match status" value="1"/>
</dbReference>
<proteinExistence type="inferred from homology"/>
<dbReference type="PANTHER" id="PTHR37316">
    <property type="entry name" value="TEICHOIC ACID GLYCEROL-PHOSPHATE PRIMASE"/>
    <property type="match status" value="1"/>
</dbReference>
<dbReference type="SUPFAM" id="SSF53756">
    <property type="entry name" value="UDP-Glycosyltransferase/glycogen phosphorylase"/>
    <property type="match status" value="1"/>
</dbReference>
<dbReference type="Pfam" id="PF04464">
    <property type="entry name" value="Glyphos_transf"/>
    <property type="match status" value="1"/>
</dbReference>
<comment type="caution">
    <text evidence="7">The sequence shown here is derived from an EMBL/GenBank/DDBJ whole genome shotgun (WGS) entry which is preliminary data.</text>
</comment>
<evidence type="ECO:0000313" key="7">
    <source>
        <dbReference type="EMBL" id="MBJ6361620.1"/>
    </source>
</evidence>
<keyword evidence="5" id="KW-0777">Teichoic acid biosynthesis</keyword>
<keyword evidence="4" id="KW-0808">Transferase</keyword>
<accession>A0A934J2K3</accession>
<evidence type="ECO:0000256" key="5">
    <source>
        <dbReference type="ARBA" id="ARBA00022944"/>
    </source>
</evidence>
<dbReference type="GO" id="GO:0047355">
    <property type="term" value="F:CDP-glycerol glycerophosphotransferase activity"/>
    <property type="evidence" value="ECO:0007669"/>
    <property type="project" value="InterPro"/>
</dbReference>
<evidence type="ECO:0000256" key="1">
    <source>
        <dbReference type="ARBA" id="ARBA00004202"/>
    </source>
</evidence>
<dbReference type="InterPro" id="IPR051612">
    <property type="entry name" value="Teichoic_Acid_Biosynth"/>
</dbReference>
<comment type="subcellular location">
    <subcellularLocation>
        <location evidence="1">Cell membrane</location>
        <topology evidence="1">Peripheral membrane protein</topology>
    </subcellularLocation>
</comment>
<dbReference type="AlphaFoldDB" id="A0A934J2K3"/>
<dbReference type="InterPro" id="IPR043148">
    <property type="entry name" value="TagF_C"/>
</dbReference>
<sequence length="323" mass="37883">NTKLNYSKKYNNVIFTSNNFKGFYYNLTSKYVFWGYGTFKFTCKPKRGQLRIELWHGSPLKKVGYLTDVNFWYKYEETMSYMLCSSEYFKDILKRCFGFRDDQALIAGNPRNDYLFKSECSLSKLGIAKDDFSKVILWMPTFRKSKMNNFNDSNSEFPILNGNNINEFNNFLASENILVILKLHPAQNNVGFLSSSFSNIKIYINEDLDKREIELYQLLGEADCLLTDYSSVYFDFLLTDKQIGFVIDDISDYTDMRGFVVENILEIMPGEKISNYEEMKVFINNFKLGIDNFKVQRKSVNILANKYKDGDNCRRLLEKLLVE</sequence>
<feature type="non-terminal residue" evidence="7">
    <location>
        <position position="1"/>
    </location>
</feature>
<organism evidence="7 8">
    <name type="scientific">Paenibacillus roseus</name>
    <dbReference type="NCBI Taxonomy" id="2798579"/>
    <lineage>
        <taxon>Bacteria</taxon>
        <taxon>Bacillati</taxon>
        <taxon>Bacillota</taxon>
        <taxon>Bacilli</taxon>
        <taxon>Bacillales</taxon>
        <taxon>Paenibacillaceae</taxon>
        <taxon>Paenibacillus</taxon>
    </lineage>
</organism>
<dbReference type="GO" id="GO:0005886">
    <property type="term" value="C:plasma membrane"/>
    <property type="evidence" value="ECO:0007669"/>
    <property type="project" value="UniProtKB-SubCell"/>
</dbReference>
<evidence type="ECO:0000256" key="6">
    <source>
        <dbReference type="ARBA" id="ARBA00023136"/>
    </source>
</evidence>
<dbReference type="InterPro" id="IPR007554">
    <property type="entry name" value="Glycerophosphate_synth"/>
</dbReference>
<dbReference type="Proteomes" id="UP000640274">
    <property type="component" value="Unassembled WGS sequence"/>
</dbReference>
<gene>
    <name evidence="7" type="ORF">JFN88_09970</name>
</gene>